<dbReference type="EMBL" id="CAIJDO010000155">
    <property type="protein sequence ID" value="CAD0005635.1"/>
    <property type="molecule type" value="Genomic_DNA"/>
</dbReference>
<feature type="domain" description="Secretion system C-terminal sorting" evidence="6">
    <location>
        <begin position="864"/>
        <end position="935"/>
    </location>
</feature>
<feature type="region of interest" description="Disordered" evidence="4">
    <location>
        <begin position="46"/>
        <end position="66"/>
    </location>
</feature>
<comment type="caution">
    <text evidence="7">The sequence shown here is derived from an EMBL/GenBank/DDBJ whole genome shotgun (WGS) entry which is preliminary data.</text>
</comment>
<protein>
    <submittedName>
        <fullName evidence="7">Pectate lyase</fullName>
    </submittedName>
</protein>
<dbReference type="InterPro" id="IPR011050">
    <property type="entry name" value="Pectin_lyase_fold/virulence"/>
</dbReference>
<dbReference type="Gene3D" id="2.160.20.10">
    <property type="entry name" value="Single-stranded right-handed beta-helix, Pectin lyase-like"/>
    <property type="match status" value="1"/>
</dbReference>
<name>A0A6V6Z1U0_9FLAO</name>
<organism evidence="7 8">
    <name type="scientific">Flavobacterium chungangense</name>
    <dbReference type="NCBI Taxonomy" id="554283"/>
    <lineage>
        <taxon>Bacteria</taxon>
        <taxon>Pseudomonadati</taxon>
        <taxon>Bacteroidota</taxon>
        <taxon>Flavobacteriia</taxon>
        <taxon>Flavobacteriales</taxon>
        <taxon>Flavobacteriaceae</taxon>
        <taxon>Flavobacterium</taxon>
    </lineage>
</organism>
<evidence type="ECO:0000313" key="7">
    <source>
        <dbReference type="EMBL" id="CAD0005635.1"/>
    </source>
</evidence>
<dbReference type="Pfam" id="PF17963">
    <property type="entry name" value="Big_9"/>
    <property type="match status" value="1"/>
</dbReference>
<feature type="signal peptide" evidence="5">
    <location>
        <begin position="1"/>
        <end position="24"/>
    </location>
</feature>
<dbReference type="NCBIfam" id="TIGR04183">
    <property type="entry name" value="Por_Secre_tail"/>
    <property type="match status" value="1"/>
</dbReference>
<reference evidence="7 8" key="1">
    <citation type="submission" date="2020-06" db="EMBL/GenBank/DDBJ databases">
        <authorList>
            <person name="Criscuolo A."/>
        </authorList>
    </citation>
    <scope>NUCLEOTIDE SEQUENCE [LARGE SCALE GENOMIC DNA]</scope>
    <source>
        <strain evidence="8">CIP 110025</strain>
    </source>
</reference>
<sequence>MFNNTMKFVMAILCLTMSTTKIFAQNPVVKIDFDQIGRQSAEVSDPDYTSWSLRAPNSQDPSPNLTESKTINGIKFTVSKLGNNGETLSSNWYKAGILSPYYARLVCDGLTVKDISSNPVNPANKGAKIELKISGLPAGSHTLLVYLNAVDSPTISFSPIDITIDSNLVVDNLIPSVRATKTSDATSTYLNFQATANTDVVITFAAETSGNETQKNVMINGFELNTANIALKATNPSPLHNNEHVELNSGNKTLSWIASASTVSQNIYFGTDVVSVQSATTASSQFKGNQTKENSSYQVNGLYTGTTYYWRVDEVLANNDVVKGDVWRFRPAQLAFPGAEGYGRFARGGRGGKVVTVTNLNDSGPGSLREAVTNDIGPRTIVFNTSGIIKLNSRLVSSQPYVTIAGQTAPGKGICIRTAPFGITGNDAIVQNIRVRLGGGSTFDGMGLTGADNSIIDHCSISWTIDEAFSSRSGKNITLQRTLISEALNAAGHENYPAGTEHGYAATIGGDIGSFHHNLLAHNYGRNWSLGGGLDGNGFYSGRMDITNNVVYNWGGRTTDGGTKEVNFVNNYYKPGAGSKIFVAFSADNENTGKGMQQCYFNGNVMPGYFDESNQTIGRRSTYKNGATNTFDNFVNTPFFPSYVTTQSAKTAYKIVLSDVGCIQPEFDAHDERIITETLNGTYTYRGSVTNKPGFPDNESDVGGYETYPEIVRDANWDTDQDGLPNWWETIIGTNVNSGTGDFSDSNTDTDLDGYTNLDKYLQWMSLPHYDSPTGNKVDVDLQKLSRGFTNGVNYSLSNAVNGNVTLNGNIAGFTPNATGLCSFDFTVTDNEGAIMTRTVNIVSGYSSNLSTEKSNKESTAFTVWPVPNNGSFSVLMENDGSNAELKVFDILGKEVIRRIITGKSQENINLKSKGVFIIKVSDPETKKVLHSKKIVVQ</sequence>
<feature type="chain" id="PRO_5027586736" evidence="5">
    <location>
        <begin position="25"/>
        <end position="938"/>
    </location>
</feature>
<dbReference type="GO" id="GO:0016829">
    <property type="term" value="F:lyase activity"/>
    <property type="evidence" value="ECO:0007669"/>
    <property type="project" value="UniProtKB-KW"/>
</dbReference>
<dbReference type="Proteomes" id="UP000556700">
    <property type="component" value="Unassembled WGS sequence"/>
</dbReference>
<dbReference type="GO" id="GO:0046872">
    <property type="term" value="F:metal ion binding"/>
    <property type="evidence" value="ECO:0007669"/>
    <property type="project" value="UniProtKB-KW"/>
</dbReference>
<dbReference type="PANTHER" id="PTHR42970">
    <property type="entry name" value="PECTATE LYASE C-RELATED"/>
    <property type="match status" value="1"/>
</dbReference>
<keyword evidence="7" id="KW-0456">Lyase</keyword>
<dbReference type="InterPro" id="IPR026444">
    <property type="entry name" value="Secre_tail"/>
</dbReference>
<evidence type="ECO:0000313" key="8">
    <source>
        <dbReference type="Proteomes" id="UP000556700"/>
    </source>
</evidence>
<evidence type="ECO:0000259" key="6">
    <source>
        <dbReference type="Pfam" id="PF18962"/>
    </source>
</evidence>
<keyword evidence="2 5" id="KW-0732">Signal</keyword>
<dbReference type="AlphaFoldDB" id="A0A6V6Z1U0"/>
<keyword evidence="3" id="KW-0325">Glycoprotein</keyword>
<evidence type="ECO:0000256" key="5">
    <source>
        <dbReference type="SAM" id="SignalP"/>
    </source>
</evidence>
<accession>A0A6V6Z1U0</accession>
<proteinExistence type="predicted"/>
<evidence type="ECO:0000256" key="3">
    <source>
        <dbReference type="ARBA" id="ARBA00023180"/>
    </source>
</evidence>
<gene>
    <name evidence="7" type="ORF">FLACHUCJ7_02471</name>
</gene>
<dbReference type="InterPro" id="IPR052063">
    <property type="entry name" value="Polysaccharide_Lyase_1"/>
</dbReference>
<dbReference type="SUPFAM" id="SSF51126">
    <property type="entry name" value="Pectin lyase-like"/>
    <property type="match status" value="1"/>
</dbReference>
<evidence type="ECO:0000256" key="4">
    <source>
        <dbReference type="SAM" id="MobiDB-lite"/>
    </source>
</evidence>
<keyword evidence="1" id="KW-0479">Metal-binding</keyword>
<evidence type="ECO:0000256" key="1">
    <source>
        <dbReference type="ARBA" id="ARBA00022723"/>
    </source>
</evidence>
<dbReference type="InterPro" id="IPR012334">
    <property type="entry name" value="Pectin_lyas_fold"/>
</dbReference>
<evidence type="ECO:0000256" key="2">
    <source>
        <dbReference type="ARBA" id="ARBA00022729"/>
    </source>
</evidence>
<dbReference type="Pfam" id="PF18962">
    <property type="entry name" value="Por_Secre_tail"/>
    <property type="match status" value="1"/>
</dbReference>
<dbReference type="PANTHER" id="PTHR42970:SF1">
    <property type="entry name" value="PECTATE LYASE C-RELATED"/>
    <property type="match status" value="1"/>
</dbReference>
<keyword evidence="8" id="KW-1185">Reference proteome</keyword>